<name>A0AAD6R2V0_9ROSI</name>
<gene>
    <name evidence="2" type="ORF">NC653_011667</name>
</gene>
<reference evidence="2 3" key="1">
    <citation type="journal article" date="2023" name="Mol. Ecol. Resour.">
        <title>Chromosome-level genome assembly of a triploid poplar Populus alba 'Berolinensis'.</title>
        <authorList>
            <person name="Chen S."/>
            <person name="Yu Y."/>
            <person name="Wang X."/>
            <person name="Wang S."/>
            <person name="Zhang T."/>
            <person name="Zhou Y."/>
            <person name="He R."/>
            <person name="Meng N."/>
            <person name="Wang Y."/>
            <person name="Liu W."/>
            <person name="Liu Z."/>
            <person name="Liu J."/>
            <person name="Guo Q."/>
            <person name="Huang H."/>
            <person name="Sederoff R.R."/>
            <person name="Wang G."/>
            <person name="Qu G."/>
            <person name="Chen S."/>
        </authorList>
    </citation>
    <scope>NUCLEOTIDE SEQUENCE [LARGE SCALE GENOMIC DNA]</scope>
    <source>
        <strain evidence="2">SC-2020</strain>
    </source>
</reference>
<keyword evidence="3" id="KW-1185">Reference proteome</keyword>
<evidence type="ECO:0000313" key="2">
    <source>
        <dbReference type="EMBL" id="KAJ7001306.1"/>
    </source>
</evidence>
<dbReference type="Proteomes" id="UP001164929">
    <property type="component" value="Chromosome 4"/>
</dbReference>
<accession>A0AAD6R2V0</accession>
<comment type="caution">
    <text evidence="2">The sequence shown here is derived from an EMBL/GenBank/DDBJ whole genome shotgun (WGS) entry which is preliminary data.</text>
</comment>
<evidence type="ECO:0000256" key="1">
    <source>
        <dbReference type="SAM" id="MobiDB-lite"/>
    </source>
</evidence>
<organism evidence="2 3">
    <name type="scientific">Populus alba x Populus x berolinensis</name>
    <dbReference type="NCBI Taxonomy" id="444605"/>
    <lineage>
        <taxon>Eukaryota</taxon>
        <taxon>Viridiplantae</taxon>
        <taxon>Streptophyta</taxon>
        <taxon>Embryophyta</taxon>
        <taxon>Tracheophyta</taxon>
        <taxon>Spermatophyta</taxon>
        <taxon>Magnoliopsida</taxon>
        <taxon>eudicotyledons</taxon>
        <taxon>Gunneridae</taxon>
        <taxon>Pentapetalae</taxon>
        <taxon>rosids</taxon>
        <taxon>fabids</taxon>
        <taxon>Malpighiales</taxon>
        <taxon>Salicaceae</taxon>
        <taxon>Saliceae</taxon>
        <taxon>Populus</taxon>
    </lineage>
</organism>
<evidence type="ECO:0000313" key="3">
    <source>
        <dbReference type="Proteomes" id="UP001164929"/>
    </source>
</evidence>
<protein>
    <submittedName>
        <fullName evidence="2">Uncharacterized protein</fullName>
    </submittedName>
</protein>
<feature type="region of interest" description="Disordered" evidence="1">
    <location>
        <begin position="1"/>
        <end position="31"/>
    </location>
</feature>
<feature type="compositionally biased region" description="Basic residues" evidence="1">
    <location>
        <begin position="1"/>
        <end position="14"/>
    </location>
</feature>
<sequence length="92" mass="10038">MKHFSHHSNKKKTKCLPWNQRKEKPPSPCKLVGPTRHYPGGALQLSLLTSANDGTMCPAAPLWRQADMGPAFHAKKPSASVTKNATHLGSPK</sequence>
<dbReference type="AlphaFoldDB" id="A0AAD6R2V0"/>
<proteinExistence type="predicted"/>
<dbReference type="EMBL" id="JAQIZT010000004">
    <property type="protein sequence ID" value="KAJ7001306.1"/>
    <property type="molecule type" value="Genomic_DNA"/>
</dbReference>